<dbReference type="Proteomes" id="UP000193467">
    <property type="component" value="Unassembled WGS sequence"/>
</dbReference>
<dbReference type="GO" id="GO:0006261">
    <property type="term" value="P:DNA-templated DNA replication"/>
    <property type="evidence" value="ECO:0007669"/>
    <property type="project" value="TreeGrafter"/>
</dbReference>
<evidence type="ECO:0000313" key="5">
    <source>
        <dbReference type="EMBL" id="ORY89599.1"/>
    </source>
</evidence>
<comment type="subcellular location">
    <subcellularLocation>
        <location evidence="1">Nucleus</location>
    </subcellularLocation>
</comment>
<dbReference type="CDD" id="cd23645">
    <property type="entry name" value="HFD_Dpb3-like"/>
    <property type="match status" value="1"/>
</dbReference>
<name>A0A1Y2G1C0_9BASI</name>
<proteinExistence type="predicted"/>
<dbReference type="AlphaFoldDB" id="A0A1Y2G1C0"/>
<dbReference type="SUPFAM" id="SSF47113">
    <property type="entry name" value="Histone-fold"/>
    <property type="match status" value="1"/>
</dbReference>
<dbReference type="Pfam" id="PF00808">
    <property type="entry name" value="CBFD_NFYB_HMF"/>
    <property type="match status" value="1"/>
</dbReference>
<dbReference type="InterPro" id="IPR050568">
    <property type="entry name" value="Transcr_DNA_Rep_Reg"/>
</dbReference>
<organism evidence="5 6">
    <name type="scientific">Leucosporidium creatinivorum</name>
    <dbReference type="NCBI Taxonomy" id="106004"/>
    <lineage>
        <taxon>Eukaryota</taxon>
        <taxon>Fungi</taxon>
        <taxon>Dikarya</taxon>
        <taxon>Basidiomycota</taxon>
        <taxon>Pucciniomycotina</taxon>
        <taxon>Microbotryomycetes</taxon>
        <taxon>Leucosporidiales</taxon>
        <taxon>Leucosporidium</taxon>
    </lineage>
</organism>
<dbReference type="EMBL" id="MCGR01000005">
    <property type="protein sequence ID" value="ORY89599.1"/>
    <property type="molecule type" value="Genomic_DNA"/>
</dbReference>
<dbReference type="OrthoDB" id="636685at2759"/>
<protein>
    <recommendedName>
        <fullName evidence="4">Transcription factor CBF/NF-Y/archaeal histone domain-containing protein</fullName>
    </recommendedName>
</protein>
<dbReference type="InterPro" id="IPR003958">
    <property type="entry name" value="CBFA_NFYB_domain"/>
</dbReference>
<keyword evidence="6" id="KW-1185">Reference proteome</keyword>
<keyword evidence="2" id="KW-0539">Nucleus</keyword>
<dbReference type="Gene3D" id="1.10.20.10">
    <property type="entry name" value="Histone, subunit A"/>
    <property type="match status" value="1"/>
</dbReference>
<reference evidence="5 6" key="1">
    <citation type="submission" date="2016-07" db="EMBL/GenBank/DDBJ databases">
        <title>Pervasive Adenine N6-methylation of Active Genes in Fungi.</title>
        <authorList>
            <consortium name="DOE Joint Genome Institute"/>
            <person name="Mondo S.J."/>
            <person name="Dannebaum R.O."/>
            <person name="Kuo R.C."/>
            <person name="Labutti K."/>
            <person name="Haridas S."/>
            <person name="Kuo A."/>
            <person name="Salamov A."/>
            <person name="Ahrendt S.R."/>
            <person name="Lipzen A."/>
            <person name="Sullivan W."/>
            <person name="Andreopoulos W.B."/>
            <person name="Clum A."/>
            <person name="Lindquist E."/>
            <person name="Daum C."/>
            <person name="Ramamoorthy G.K."/>
            <person name="Gryganskyi A."/>
            <person name="Culley D."/>
            <person name="Magnuson J.K."/>
            <person name="James T.Y."/>
            <person name="O'Malley M.A."/>
            <person name="Stajich J.E."/>
            <person name="Spatafora J.W."/>
            <person name="Visel A."/>
            <person name="Grigoriev I.V."/>
        </authorList>
    </citation>
    <scope>NUCLEOTIDE SEQUENCE [LARGE SCALE GENOMIC DNA]</scope>
    <source>
        <strain evidence="5 6">62-1032</strain>
    </source>
</reference>
<evidence type="ECO:0000259" key="4">
    <source>
        <dbReference type="Pfam" id="PF00808"/>
    </source>
</evidence>
<dbReference type="GO" id="GO:0008623">
    <property type="term" value="C:CHRAC"/>
    <property type="evidence" value="ECO:0007669"/>
    <property type="project" value="TreeGrafter"/>
</dbReference>
<evidence type="ECO:0000256" key="2">
    <source>
        <dbReference type="ARBA" id="ARBA00023242"/>
    </source>
</evidence>
<dbReference type="STRING" id="106004.A0A1Y2G1C0"/>
<evidence type="ECO:0000313" key="6">
    <source>
        <dbReference type="Proteomes" id="UP000193467"/>
    </source>
</evidence>
<dbReference type="InterPro" id="IPR009072">
    <property type="entry name" value="Histone-fold"/>
</dbReference>
<feature type="domain" description="Transcription factor CBF/NF-Y/archaeal histone" evidence="4">
    <location>
        <begin position="15"/>
        <end position="76"/>
    </location>
</feature>
<feature type="compositionally biased region" description="Low complexity" evidence="3">
    <location>
        <begin position="110"/>
        <end position="125"/>
    </location>
</feature>
<comment type="caution">
    <text evidence="5">The sequence shown here is derived from an EMBL/GenBank/DDBJ whole genome shotgun (WGS) entry which is preliminary data.</text>
</comment>
<dbReference type="GO" id="GO:0046982">
    <property type="term" value="F:protein heterodimerization activity"/>
    <property type="evidence" value="ECO:0007669"/>
    <property type="project" value="InterPro"/>
</dbReference>
<dbReference type="InParanoid" id="A0A1Y2G1C0"/>
<evidence type="ECO:0000256" key="1">
    <source>
        <dbReference type="ARBA" id="ARBA00004123"/>
    </source>
</evidence>
<gene>
    <name evidence="5" type="ORF">BCR35DRAFT_154241</name>
</gene>
<sequence>MPVEEKELAPGTSAFPVSRVNKIMKLDKDVSLASKEAIFLISKTTELAIGKLAHASHINARMQRREKLVKYQDLSQTIARPEWFFLQGDVLPKTVPLEKALSDREKALKASETGASATDGSAGDALMSSAGNTGLAPGASAVKKSRKKKVVAPAAGEGDGEGSAKDPEVMQVDA</sequence>
<dbReference type="PANTHER" id="PTHR10252">
    <property type="entry name" value="HISTONE-LIKE TRANSCRIPTION FACTOR CCAAT-RELATED"/>
    <property type="match status" value="1"/>
</dbReference>
<feature type="region of interest" description="Disordered" evidence="3">
    <location>
        <begin position="110"/>
        <end position="174"/>
    </location>
</feature>
<accession>A0A1Y2G1C0</accession>
<dbReference type="PANTHER" id="PTHR10252:SF54">
    <property type="entry name" value="CHROMATIN ACCESSIBILITY COMPLEX PROTEIN 1"/>
    <property type="match status" value="1"/>
</dbReference>
<evidence type="ECO:0000256" key="3">
    <source>
        <dbReference type="SAM" id="MobiDB-lite"/>
    </source>
</evidence>